<evidence type="ECO:0000256" key="2">
    <source>
        <dbReference type="SAM" id="MobiDB-lite"/>
    </source>
</evidence>
<feature type="domain" description="SWIM-type" evidence="3">
    <location>
        <begin position="132"/>
        <end position="162"/>
    </location>
</feature>
<dbReference type="Pfam" id="PF04434">
    <property type="entry name" value="SWIM"/>
    <property type="match status" value="1"/>
</dbReference>
<dbReference type="PANTHER" id="PTHR38133:SF1">
    <property type="entry name" value="SLR1429 PROTEIN"/>
    <property type="match status" value="1"/>
</dbReference>
<reference evidence="4" key="1">
    <citation type="submission" date="2021-07" db="EMBL/GenBank/DDBJ databases">
        <title>Candidatus Kaistella beijingensis sp. nov. isolated from a municipal wastewater treatment plant is involved in sludge foaming.</title>
        <authorList>
            <person name="Song Y."/>
            <person name="Liu S.-J."/>
        </authorList>
    </citation>
    <scope>NUCLEOTIDE SEQUENCE</scope>
    <source>
        <strain evidence="4">DSM 43998</strain>
    </source>
</reference>
<evidence type="ECO:0000313" key="5">
    <source>
        <dbReference type="Proteomes" id="UP000887023"/>
    </source>
</evidence>
<evidence type="ECO:0000313" key="4">
    <source>
        <dbReference type="EMBL" id="QXQ14720.1"/>
    </source>
</evidence>
<evidence type="ECO:0000259" key="3">
    <source>
        <dbReference type="PROSITE" id="PS50966"/>
    </source>
</evidence>
<keyword evidence="1" id="KW-0479">Metal-binding</keyword>
<dbReference type="Proteomes" id="UP000887023">
    <property type="component" value="Chromosome"/>
</dbReference>
<evidence type="ECO:0000256" key="1">
    <source>
        <dbReference type="PROSITE-ProRule" id="PRU00325"/>
    </source>
</evidence>
<dbReference type="RefSeq" id="WP_066468423.1">
    <property type="nucleotide sequence ID" value="NZ_CBCRUZ010000004.1"/>
</dbReference>
<dbReference type="EMBL" id="CP079105">
    <property type="protein sequence ID" value="QXQ14720.1"/>
    <property type="molecule type" value="Genomic_DNA"/>
</dbReference>
<feature type="region of interest" description="Disordered" evidence="2">
    <location>
        <begin position="192"/>
        <end position="214"/>
    </location>
</feature>
<protein>
    <submittedName>
        <fullName evidence="4">SWIM zinc finger family protein</fullName>
    </submittedName>
</protein>
<keyword evidence="1" id="KW-0863">Zinc-finger</keyword>
<organism evidence="4 5">
    <name type="scientific">Skermania pinensis</name>
    <dbReference type="NCBI Taxonomy" id="39122"/>
    <lineage>
        <taxon>Bacteria</taxon>
        <taxon>Bacillati</taxon>
        <taxon>Actinomycetota</taxon>
        <taxon>Actinomycetes</taxon>
        <taxon>Mycobacteriales</taxon>
        <taxon>Gordoniaceae</taxon>
        <taxon>Skermania</taxon>
    </lineage>
</organism>
<dbReference type="PROSITE" id="PS50966">
    <property type="entry name" value="ZF_SWIM"/>
    <property type="match status" value="1"/>
</dbReference>
<name>A0ABX8SDM9_9ACTN</name>
<dbReference type="InterPro" id="IPR007527">
    <property type="entry name" value="Znf_SWIM"/>
</dbReference>
<sequence length="255" mass="27724">MSSPGPRDFSRYGTRRPVRGGIEARSRRGGFGRNWWSRAFVELLEQVADSGRAGRGRTYARQGQVVTMQIEPGMVVAEVQGSQPQPFLVELRVRRLDESASAELTEAIRATPGMLAEIVSGVLPESLGELLMPTGADLDFDCSCPDPGWPCKHAVALGYLAAERLDEAPIEMLTVRGVVLDTLISDVETGATVDPDDPFGDRSVLPALPSPAYRPAPDDLDPVLLRKALRSTAEDERTVAAGLRDLAGLYRRLRD</sequence>
<gene>
    <name evidence="4" type="ORF">KV203_04790</name>
</gene>
<keyword evidence="1" id="KW-0862">Zinc</keyword>
<accession>A0ABX8SDM9</accession>
<proteinExistence type="predicted"/>
<dbReference type="PANTHER" id="PTHR38133">
    <property type="entry name" value="SLR1429 PROTEIN"/>
    <property type="match status" value="1"/>
</dbReference>
<keyword evidence="5" id="KW-1185">Reference proteome</keyword>